<dbReference type="GO" id="GO:0016705">
    <property type="term" value="F:oxidoreductase activity, acting on paired donors, with incorporation or reduction of molecular oxygen"/>
    <property type="evidence" value="ECO:0007669"/>
    <property type="project" value="InterPro"/>
</dbReference>
<dbReference type="Pfam" id="PF00067">
    <property type="entry name" value="p450"/>
    <property type="match status" value="1"/>
</dbReference>
<dbReference type="PANTHER" id="PTHR24291:SF50">
    <property type="entry name" value="BIFUNCTIONAL ALBAFLAVENONE MONOOXYGENASE_TERPENE SYNTHASE"/>
    <property type="match status" value="1"/>
</dbReference>
<reference evidence="10" key="1">
    <citation type="submission" date="2025-08" db="UniProtKB">
        <authorList>
            <consortium name="RefSeq"/>
        </authorList>
    </citation>
    <scope>IDENTIFICATION</scope>
</reference>
<dbReference type="InterPro" id="IPR036396">
    <property type="entry name" value="Cyt_P450_sf"/>
</dbReference>
<dbReference type="GeneID" id="113495104"/>
<dbReference type="PROSITE" id="PS00086">
    <property type="entry name" value="CYTOCHROME_P450"/>
    <property type="match status" value="1"/>
</dbReference>
<dbReference type="PRINTS" id="PR00385">
    <property type="entry name" value="P450"/>
</dbReference>
<dbReference type="InterPro" id="IPR001128">
    <property type="entry name" value="Cyt_P450"/>
</dbReference>
<evidence type="ECO:0000256" key="1">
    <source>
        <dbReference type="ARBA" id="ARBA00001971"/>
    </source>
</evidence>
<comment type="similarity">
    <text evidence="2 8">Belongs to the cytochrome P450 family.</text>
</comment>
<evidence type="ECO:0000313" key="9">
    <source>
        <dbReference type="Proteomes" id="UP000322000"/>
    </source>
</evidence>
<dbReference type="GO" id="GO:0020037">
    <property type="term" value="F:heme binding"/>
    <property type="evidence" value="ECO:0007669"/>
    <property type="project" value="InterPro"/>
</dbReference>
<evidence type="ECO:0000256" key="4">
    <source>
        <dbReference type="ARBA" id="ARBA00022723"/>
    </source>
</evidence>
<evidence type="ECO:0000256" key="8">
    <source>
        <dbReference type="RuleBase" id="RU000461"/>
    </source>
</evidence>
<dbReference type="RefSeq" id="XP_026729501.1">
    <property type="nucleotide sequence ID" value="XM_026873700.1"/>
</dbReference>
<keyword evidence="7 8" id="KW-0503">Monooxygenase</keyword>
<name>A0A7E5VMU6_TRINI</name>
<dbReference type="GO" id="GO:0005506">
    <property type="term" value="F:iron ion binding"/>
    <property type="evidence" value="ECO:0007669"/>
    <property type="project" value="InterPro"/>
</dbReference>
<proteinExistence type="inferred from homology"/>
<organism evidence="9 10">
    <name type="scientific">Trichoplusia ni</name>
    <name type="common">Cabbage looper</name>
    <dbReference type="NCBI Taxonomy" id="7111"/>
    <lineage>
        <taxon>Eukaryota</taxon>
        <taxon>Metazoa</taxon>
        <taxon>Ecdysozoa</taxon>
        <taxon>Arthropoda</taxon>
        <taxon>Hexapoda</taxon>
        <taxon>Insecta</taxon>
        <taxon>Pterygota</taxon>
        <taxon>Neoptera</taxon>
        <taxon>Endopterygota</taxon>
        <taxon>Lepidoptera</taxon>
        <taxon>Glossata</taxon>
        <taxon>Ditrysia</taxon>
        <taxon>Noctuoidea</taxon>
        <taxon>Noctuidae</taxon>
        <taxon>Plusiinae</taxon>
        <taxon>Trichoplusia</taxon>
    </lineage>
</organism>
<keyword evidence="4 8" id="KW-0479">Metal-binding</keyword>
<dbReference type="Proteomes" id="UP000322000">
    <property type="component" value="Chromosome 6"/>
</dbReference>
<accession>A0A7E5VMU6</accession>
<keyword evidence="3 8" id="KW-0349">Heme</keyword>
<keyword evidence="9" id="KW-1185">Reference proteome</keyword>
<keyword evidence="6 8" id="KW-0408">Iron</keyword>
<evidence type="ECO:0000256" key="2">
    <source>
        <dbReference type="ARBA" id="ARBA00010617"/>
    </source>
</evidence>
<comment type="cofactor">
    <cofactor evidence="1">
        <name>heme</name>
        <dbReference type="ChEBI" id="CHEBI:30413"/>
    </cofactor>
</comment>
<dbReference type="PANTHER" id="PTHR24291">
    <property type="entry name" value="CYTOCHROME P450 FAMILY 4"/>
    <property type="match status" value="1"/>
</dbReference>
<evidence type="ECO:0000256" key="6">
    <source>
        <dbReference type="ARBA" id="ARBA00023004"/>
    </source>
</evidence>
<dbReference type="SUPFAM" id="SSF48264">
    <property type="entry name" value="Cytochrome P450"/>
    <property type="match status" value="2"/>
</dbReference>
<dbReference type="OrthoDB" id="1372046at2759"/>
<gene>
    <name evidence="10" type="primary">LOC113495104</name>
</gene>
<dbReference type="InterPro" id="IPR050196">
    <property type="entry name" value="Cytochrome_P450_Monoox"/>
</dbReference>
<dbReference type="GO" id="GO:0004497">
    <property type="term" value="F:monooxygenase activity"/>
    <property type="evidence" value="ECO:0007669"/>
    <property type="project" value="UniProtKB-KW"/>
</dbReference>
<dbReference type="KEGG" id="tnl:113495104"/>
<evidence type="ECO:0000256" key="5">
    <source>
        <dbReference type="ARBA" id="ARBA00023002"/>
    </source>
</evidence>
<dbReference type="InParanoid" id="A0A7E5VMU6"/>
<keyword evidence="5 8" id="KW-0560">Oxidoreductase</keyword>
<protein>
    <submittedName>
        <fullName evidence="10">Cytochrome P450 4V2-like</fullName>
    </submittedName>
</protein>
<dbReference type="AlphaFoldDB" id="A0A7E5VMU6"/>
<dbReference type="InterPro" id="IPR017972">
    <property type="entry name" value="Cyt_P450_CS"/>
</dbReference>
<dbReference type="Gene3D" id="1.10.630.10">
    <property type="entry name" value="Cytochrome P450"/>
    <property type="match status" value="1"/>
</dbReference>
<sequence length="202" mass="23106">MGVTIIEVLGPSDKDVEKDDLIKLVYLEKVIKESLRLYPIAPAFPRVSHAELKINNYTFPSGTTFVIDVFGLHRHPIWGPDATIFRPERWDNLDSLPKEFSPFGVGRRTCIGILLSFIFLLTNVLRCEKHINPGEPNSSRAAEDRVFSIQKGKVYAMMSMKILLAHLLRRFKVISDITKLDLKLDSLLRPESGYEIKIELRQ</sequence>
<evidence type="ECO:0000256" key="3">
    <source>
        <dbReference type="ARBA" id="ARBA00022617"/>
    </source>
</evidence>
<evidence type="ECO:0000256" key="7">
    <source>
        <dbReference type="ARBA" id="ARBA00023033"/>
    </source>
</evidence>
<evidence type="ECO:0000313" key="10">
    <source>
        <dbReference type="RefSeq" id="XP_026729501.1"/>
    </source>
</evidence>